<dbReference type="EMBL" id="JFKA01000002">
    <property type="protein sequence ID" value="OSQ39862.1"/>
    <property type="molecule type" value="Genomic_DNA"/>
</dbReference>
<comment type="caution">
    <text evidence="1">The sequence shown here is derived from an EMBL/GenBank/DDBJ whole genome shotgun (WGS) entry which is preliminary data.</text>
</comment>
<gene>
    <name evidence="1" type="ORF">TMES_05085</name>
</gene>
<keyword evidence="2" id="KW-1185">Reference proteome</keyword>
<proteinExistence type="predicted"/>
<evidence type="ECO:0008006" key="3">
    <source>
        <dbReference type="Google" id="ProtNLM"/>
    </source>
</evidence>
<accession>A0A1Y2L4X2</accession>
<dbReference type="Proteomes" id="UP000193391">
    <property type="component" value="Unassembled WGS sequence"/>
</dbReference>
<dbReference type="AlphaFoldDB" id="A0A1Y2L4X2"/>
<protein>
    <recommendedName>
        <fullName evidence="3">N-acetyltransferase domain-containing protein</fullName>
    </recommendedName>
</protein>
<evidence type="ECO:0000313" key="1">
    <source>
        <dbReference type="EMBL" id="OSQ39862.1"/>
    </source>
</evidence>
<organism evidence="1 2">
    <name type="scientific">Thalassospira mesophila</name>
    <dbReference type="NCBI Taxonomy" id="1293891"/>
    <lineage>
        <taxon>Bacteria</taxon>
        <taxon>Pseudomonadati</taxon>
        <taxon>Pseudomonadota</taxon>
        <taxon>Alphaproteobacteria</taxon>
        <taxon>Rhodospirillales</taxon>
        <taxon>Thalassospiraceae</taxon>
        <taxon>Thalassospira</taxon>
    </lineage>
</organism>
<sequence length="134" mass="15129">MTEPGMTLQKWQDFVADYVCADDPIPESLWLRSKGIMIICNERGYVHGLFSYEIRADISIGSVLHVDNVKAVEIVARGHVLHCMREAMDRLLRLHGCAATYVAVDEPNLRMKSFFSDAGFVPRKIRYCAPASKP</sequence>
<dbReference type="OrthoDB" id="8479388at2"/>
<evidence type="ECO:0000313" key="2">
    <source>
        <dbReference type="Proteomes" id="UP000193391"/>
    </source>
</evidence>
<name>A0A1Y2L4X2_9PROT</name>
<dbReference type="InterPro" id="IPR016181">
    <property type="entry name" value="Acyl_CoA_acyltransferase"/>
</dbReference>
<dbReference type="STRING" id="1293891.TMES_05085"/>
<dbReference type="SUPFAM" id="SSF55729">
    <property type="entry name" value="Acyl-CoA N-acyltransferases (Nat)"/>
    <property type="match status" value="1"/>
</dbReference>
<reference evidence="1 2" key="1">
    <citation type="submission" date="2014-03" db="EMBL/GenBank/DDBJ databases">
        <title>The draft genome sequence of Thalassospira mesophila JCM 18969.</title>
        <authorList>
            <person name="Lai Q."/>
            <person name="Shao Z."/>
        </authorList>
    </citation>
    <scope>NUCLEOTIDE SEQUENCE [LARGE SCALE GENOMIC DNA]</scope>
    <source>
        <strain evidence="1 2">JCM 18969</strain>
    </source>
</reference>